<evidence type="ECO:0000256" key="1">
    <source>
        <dbReference type="ARBA" id="ARBA00022598"/>
    </source>
</evidence>
<dbReference type="InterPro" id="IPR004143">
    <property type="entry name" value="BPL_LPL_catalytic"/>
</dbReference>
<dbReference type="CDD" id="cd16442">
    <property type="entry name" value="BPL"/>
    <property type="match status" value="1"/>
</dbReference>
<dbReference type="PROSITE" id="PS51733">
    <property type="entry name" value="BPL_LPL_CATALYTIC"/>
    <property type="match status" value="1"/>
</dbReference>
<dbReference type="SUPFAM" id="SSF55681">
    <property type="entry name" value="Class II aaRS and biotin synthetases"/>
    <property type="match status" value="1"/>
</dbReference>
<comment type="caution">
    <text evidence="6">The sequence shown here is derived from an EMBL/GenBank/DDBJ whole genome shotgun (WGS) entry which is preliminary data.</text>
</comment>
<dbReference type="InterPro" id="IPR003142">
    <property type="entry name" value="BPL_C"/>
</dbReference>
<organism evidence="6 7">
    <name type="scientific">Novosphingobium olei</name>
    <dbReference type="NCBI Taxonomy" id="2728851"/>
    <lineage>
        <taxon>Bacteria</taxon>
        <taxon>Pseudomonadati</taxon>
        <taxon>Pseudomonadota</taxon>
        <taxon>Alphaproteobacteria</taxon>
        <taxon>Sphingomonadales</taxon>
        <taxon>Sphingomonadaceae</taxon>
        <taxon>Novosphingobium</taxon>
    </lineage>
</organism>
<dbReference type="AlphaFoldDB" id="A0A7Y0BNL1"/>
<keyword evidence="7" id="KW-1185">Reference proteome</keyword>
<evidence type="ECO:0000256" key="2">
    <source>
        <dbReference type="ARBA" id="ARBA00023267"/>
    </source>
</evidence>
<evidence type="ECO:0000313" key="6">
    <source>
        <dbReference type="EMBL" id="NML93649.1"/>
    </source>
</evidence>
<keyword evidence="1 6" id="KW-0436">Ligase</keyword>
<evidence type="ECO:0000259" key="5">
    <source>
        <dbReference type="PROSITE" id="PS51733"/>
    </source>
</evidence>
<protein>
    <recommendedName>
        <fullName evidence="3">biotin--[biotin carboxyl-carrier protein] ligase</fullName>
        <ecNumber evidence="3">6.3.4.15</ecNumber>
    </recommendedName>
</protein>
<dbReference type="NCBIfam" id="TIGR00121">
    <property type="entry name" value="birA_ligase"/>
    <property type="match status" value="1"/>
</dbReference>
<keyword evidence="2" id="KW-0092">Biotin</keyword>
<dbReference type="GO" id="GO:0004077">
    <property type="term" value="F:biotin--[biotin carboxyl-carrier protein] ligase activity"/>
    <property type="evidence" value="ECO:0007669"/>
    <property type="project" value="UniProtKB-EC"/>
</dbReference>
<dbReference type="Proteomes" id="UP000583556">
    <property type="component" value="Unassembled WGS sequence"/>
</dbReference>
<feature type="domain" description="BPL/LPL catalytic" evidence="5">
    <location>
        <begin position="1"/>
        <end position="171"/>
    </location>
</feature>
<name>A0A7Y0BNL1_9SPHN</name>
<comment type="catalytic activity">
    <reaction evidence="4">
        <text>biotin + L-lysyl-[protein] + ATP = N(6)-biotinyl-L-lysyl-[protein] + AMP + diphosphate + H(+)</text>
        <dbReference type="Rhea" id="RHEA:11756"/>
        <dbReference type="Rhea" id="RHEA-COMP:9752"/>
        <dbReference type="Rhea" id="RHEA-COMP:10505"/>
        <dbReference type="ChEBI" id="CHEBI:15378"/>
        <dbReference type="ChEBI" id="CHEBI:29969"/>
        <dbReference type="ChEBI" id="CHEBI:30616"/>
        <dbReference type="ChEBI" id="CHEBI:33019"/>
        <dbReference type="ChEBI" id="CHEBI:57586"/>
        <dbReference type="ChEBI" id="CHEBI:83144"/>
        <dbReference type="ChEBI" id="CHEBI:456215"/>
        <dbReference type="EC" id="6.3.4.15"/>
    </reaction>
</comment>
<gene>
    <name evidence="6" type="ORF">HHL27_08220</name>
</gene>
<evidence type="ECO:0000256" key="3">
    <source>
        <dbReference type="ARBA" id="ARBA00024227"/>
    </source>
</evidence>
<proteinExistence type="predicted"/>
<accession>A0A7Y0BNL1</accession>
<dbReference type="EC" id="6.3.4.15" evidence="3"/>
<reference evidence="6 7" key="1">
    <citation type="submission" date="2020-04" db="EMBL/GenBank/DDBJ databases">
        <title>Novosphingobium sp. TW-4 isolated from soil.</title>
        <authorList>
            <person name="Dahal R.H."/>
            <person name="Chaudhary D.K."/>
        </authorList>
    </citation>
    <scope>NUCLEOTIDE SEQUENCE [LARGE SCALE GENOMIC DNA]</scope>
    <source>
        <strain evidence="6 7">TW-4</strain>
    </source>
</reference>
<dbReference type="Pfam" id="PF03099">
    <property type="entry name" value="BPL_LplA_LipB"/>
    <property type="match status" value="1"/>
</dbReference>
<dbReference type="InterPro" id="IPR004408">
    <property type="entry name" value="Biotin_CoA_COase_ligase"/>
</dbReference>
<dbReference type="InterPro" id="IPR045864">
    <property type="entry name" value="aa-tRNA-synth_II/BPL/LPL"/>
</dbReference>
<dbReference type="Pfam" id="PF02237">
    <property type="entry name" value="BPL_C"/>
    <property type="match status" value="1"/>
</dbReference>
<dbReference type="GO" id="GO:0005737">
    <property type="term" value="C:cytoplasm"/>
    <property type="evidence" value="ECO:0007669"/>
    <property type="project" value="TreeGrafter"/>
</dbReference>
<evidence type="ECO:0000313" key="7">
    <source>
        <dbReference type="Proteomes" id="UP000583556"/>
    </source>
</evidence>
<dbReference type="RefSeq" id="WP_169492924.1">
    <property type="nucleotide sequence ID" value="NZ_JABBGM010000003.1"/>
</dbReference>
<evidence type="ECO:0000256" key="4">
    <source>
        <dbReference type="ARBA" id="ARBA00047846"/>
    </source>
</evidence>
<dbReference type="PANTHER" id="PTHR12835">
    <property type="entry name" value="BIOTIN PROTEIN LIGASE"/>
    <property type="match status" value="1"/>
</dbReference>
<dbReference type="Gene3D" id="3.30.930.10">
    <property type="entry name" value="Bira Bifunctional Protein, Domain 2"/>
    <property type="match status" value="1"/>
</dbReference>
<sequence>MIETVAEIGSTNAALLARLAAGEAAPEAAWLVADRQVAGRGRAGRIWSDGFGNFMGSTVAHLRSGDPLPQTLALVAGLAAHRAVMALAPSLQDLVLKWPNDLLVGQAKLAGILLERQGDAVVVGIGVNLSQAPQLPDRQTAALSALGFPIERDAFATALAQEWSWALTRWHCGEWPVLRQEWLARAMPVGSLISVNDREHGLLMGAFGGIDADGVALLRLADGATRAIHAGDIDLVG</sequence>
<dbReference type="PANTHER" id="PTHR12835:SF5">
    <property type="entry name" value="BIOTIN--PROTEIN LIGASE"/>
    <property type="match status" value="1"/>
</dbReference>
<dbReference type="EMBL" id="JABBGM010000003">
    <property type="protein sequence ID" value="NML93649.1"/>
    <property type="molecule type" value="Genomic_DNA"/>
</dbReference>